<feature type="transmembrane region" description="Helical" evidence="1">
    <location>
        <begin position="12"/>
        <end position="29"/>
    </location>
</feature>
<dbReference type="GO" id="GO:0032981">
    <property type="term" value="P:mitochondrial respiratory chain complex I assembly"/>
    <property type="evidence" value="ECO:0007669"/>
    <property type="project" value="TreeGrafter"/>
</dbReference>
<dbReference type="EMBL" id="JADBJN010000003">
    <property type="protein sequence ID" value="KAG5673381.1"/>
    <property type="molecule type" value="Genomic_DNA"/>
</dbReference>
<dbReference type="GO" id="GO:0033617">
    <property type="term" value="P:mitochondrial respiratory chain complex IV assembly"/>
    <property type="evidence" value="ECO:0007669"/>
    <property type="project" value="TreeGrafter"/>
</dbReference>
<dbReference type="PANTHER" id="PTHR47148:SF1">
    <property type="entry name" value="CYTOCHROME C OXIDASE ASSEMBLY FACTOR 1 HOMOLOG"/>
    <property type="match status" value="1"/>
</dbReference>
<evidence type="ECO:0000313" key="3">
    <source>
        <dbReference type="Proteomes" id="UP001107558"/>
    </source>
</evidence>
<dbReference type="Proteomes" id="UP001107558">
    <property type="component" value="Chromosome 3"/>
</dbReference>
<organism evidence="2 3">
    <name type="scientific">Polypedilum vanderplanki</name>
    <name type="common">Sleeping chironomid midge</name>
    <dbReference type="NCBI Taxonomy" id="319348"/>
    <lineage>
        <taxon>Eukaryota</taxon>
        <taxon>Metazoa</taxon>
        <taxon>Ecdysozoa</taxon>
        <taxon>Arthropoda</taxon>
        <taxon>Hexapoda</taxon>
        <taxon>Insecta</taxon>
        <taxon>Pterygota</taxon>
        <taxon>Neoptera</taxon>
        <taxon>Endopterygota</taxon>
        <taxon>Diptera</taxon>
        <taxon>Nematocera</taxon>
        <taxon>Chironomoidea</taxon>
        <taxon>Chironomidae</taxon>
        <taxon>Chironominae</taxon>
        <taxon>Polypedilum</taxon>
        <taxon>Polypedilum</taxon>
    </lineage>
</organism>
<evidence type="ECO:0000313" key="2">
    <source>
        <dbReference type="EMBL" id="KAG5673381.1"/>
    </source>
</evidence>
<dbReference type="InterPro" id="IPR014807">
    <property type="entry name" value="Coa1"/>
</dbReference>
<keyword evidence="1" id="KW-0812">Transmembrane</keyword>
<comment type="caution">
    <text evidence="2">The sequence shown here is derived from an EMBL/GenBank/DDBJ whole genome shotgun (WGS) entry which is preliminary data.</text>
</comment>
<dbReference type="AlphaFoldDB" id="A0A9J6BV28"/>
<dbReference type="GO" id="GO:0005743">
    <property type="term" value="C:mitochondrial inner membrane"/>
    <property type="evidence" value="ECO:0007669"/>
    <property type="project" value="TreeGrafter"/>
</dbReference>
<sequence length="135" mass="15600">MISNRALWKTSVYIAIGGMTSVMIMRSILKDRVRKTEYYREAFKKLRAHEGAQFLLGEPIKEAGFDIGKPNYADAKEAYFEIGVKGPKNIGKMYFWAVSENEKWTIDRLELELRNDDKRLAIVKKAHDAEVVKNE</sequence>
<keyword evidence="1" id="KW-1133">Transmembrane helix</keyword>
<protein>
    <recommendedName>
        <fullName evidence="4">Cytochrome oxidase complex assembly protein 1</fullName>
    </recommendedName>
</protein>
<dbReference type="PANTHER" id="PTHR47148">
    <property type="entry name" value="CYTOCHROME C OXIDASE ASSEMBLY FACTOR 1 HOMOLOG"/>
    <property type="match status" value="1"/>
</dbReference>
<proteinExistence type="predicted"/>
<gene>
    <name evidence="2" type="ORF">PVAND_003437</name>
</gene>
<evidence type="ECO:0000256" key="1">
    <source>
        <dbReference type="SAM" id="Phobius"/>
    </source>
</evidence>
<keyword evidence="1" id="KW-0472">Membrane</keyword>
<keyword evidence="3" id="KW-1185">Reference proteome</keyword>
<accession>A0A9J6BV28</accession>
<name>A0A9J6BV28_POLVA</name>
<dbReference type="OrthoDB" id="10037790at2759"/>
<reference evidence="2" key="1">
    <citation type="submission" date="2021-03" db="EMBL/GenBank/DDBJ databases">
        <title>Chromosome level genome of the anhydrobiotic midge Polypedilum vanderplanki.</title>
        <authorList>
            <person name="Yoshida Y."/>
            <person name="Kikawada T."/>
            <person name="Gusev O."/>
        </authorList>
    </citation>
    <scope>NUCLEOTIDE SEQUENCE</scope>
    <source>
        <strain evidence="2">NIAS01</strain>
        <tissue evidence="2">Whole body or cell culture</tissue>
    </source>
</reference>
<evidence type="ECO:0008006" key="4">
    <source>
        <dbReference type="Google" id="ProtNLM"/>
    </source>
</evidence>
<dbReference type="Pfam" id="PF08695">
    <property type="entry name" value="Coa1"/>
    <property type="match status" value="1"/>
</dbReference>